<reference evidence="2" key="1">
    <citation type="submission" date="2022-11" db="UniProtKB">
        <authorList>
            <consortium name="WormBaseParasite"/>
        </authorList>
    </citation>
    <scope>IDENTIFICATION</scope>
</reference>
<keyword evidence="1" id="KW-1185">Reference proteome</keyword>
<dbReference type="AlphaFoldDB" id="A0A915KMY5"/>
<evidence type="ECO:0000313" key="1">
    <source>
        <dbReference type="Proteomes" id="UP000887565"/>
    </source>
</evidence>
<accession>A0A915KMY5</accession>
<name>A0A915KMY5_ROMCU</name>
<organism evidence="1 2">
    <name type="scientific">Romanomermis culicivorax</name>
    <name type="common">Nematode worm</name>
    <dbReference type="NCBI Taxonomy" id="13658"/>
    <lineage>
        <taxon>Eukaryota</taxon>
        <taxon>Metazoa</taxon>
        <taxon>Ecdysozoa</taxon>
        <taxon>Nematoda</taxon>
        <taxon>Enoplea</taxon>
        <taxon>Dorylaimia</taxon>
        <taxon>Mermithida</taxon>
        <taxon>Mermithoidea</taxon>
        <taxon>Mermithidae</taxon>
        <taxon>Romanomermis</taxon>
    </lineage>
</organism>
<sequence>MLNQYDLYHQLEPTVTKSLQRIINPLADQLQQLTNGITQETNKKPTMIIINPPFSTILSHIMGQKYLAQIKRPSVEFLIYGVPHMIIKDPILLAPEEIKSFI</sequence>
<dbReference type="WBParaSite" id="nRc.2.0.1.t40146-RA">
    <property type="protein sequence ID" value="nRc.2.0.1.t40146-RA"/>
    <property type="gene ID" value="nRc.2.0.1.g40146"/>
</dbReference>
<dbReference type="Proteomes" id="UP000887565">
    <property type="component" value="Unplaced"/>
</dbReference>
<evidence type="ECO:0000313" key="2">
    <source>
        <dbReference type="WBParaSite" id="nRc.2.0.1.t40146-RA"/>
    </source>
</evidence>
<proteinExistence type="predicted"/>
<protein>
    <submittedName>
        <fullName evidence="2">Uncharacterized protein</fullName>
    </submittedName>
</protein>